<feature type="transmembrane region" description="Helical" evidence="8">
    <location>
        <begin position="265"/>
        <end position="283"/>
    </location>
</feature>
<comment type="subcellular location">
    <subcellularLocation>
        <location evidence="8">Cell membrane</location>
    </subcellularLocation>
    <subcellularLocation>
        <location evidence="1">Membrane</location>
    </subcellularLocation>
</comment>
<comment type="similarity">
    <text evidence="2 8">Belongs to the cation transport ATPase (P-type) (TC 3.A.3) family. Type IB subfamily.</text>
</comment>
<feature type="transmembrane region" description="Helical" evidence="8">
    <location>
        <begin position="289"/>
        <end position="317"/>
    </location>
</feature>
<dbReference type="GO" id="GO:0016887">
    <property type="term" value="F:ATP hydrolysis activity"/>
    <property type="evidence" value="ECO:0007669"/>
    <property type="project" value="InterPro"/>
</dbReference>
<dbReference type="AlphaFoldDB" id="A0A964E601"/>
<dbReference type="SUPFAM" id="SSF81653">
    <property type="entry name" value="Calcium ATPase, transduction domain A"/>
    <property type="match status" value="1"/>
</dbReference>
<comment type="caution">
    <text evidence="10">The sequence shown here is derived from an EMBL/GenBank/DDBJ whole genome shotgun (WGS) entry which is preliminary data.</text>
</comment>
<evidence type="ECO:0000256" key="6">
    <source>
        <dbReference type="ARBA" id="ARBA00039097"/>
    </source>
</evidence>
<evidence type="ECO:0000313" key="11">
    <source>
        <dbReference type="Proteomes" id="UP000721844"/>
    </source>
</evidence>
<dbReference type="InterPro" id="IPR036412">
    <property type="entry name" value="HAD-like_sf"/>
</dbReference>
<keyword evidence="8" id="KW-0067">ATP-binding</keyword>
<evidence type="ECO:0000256" key="2">
    <source>
        <dbReference type="ARBA" id="ARBA00006024"/>
    </source>
</evidence>
<dbReference type="GO" id="GO:0046872">
    <property type="term" value="F:metal ion binding"/>
    <property type="evidence" value="ECO:0007669"/>
    <property type="project" value="UniProtKB-KW"/>
</dbReference>
<dbReference type="InterPro" id="IPR027256">
    <property type="entry name" value="P-typ_ATPase_IB"/>
</dbReference>
<keyword evidence="11" id="KW-1185">Reference proteome</keyword>
<proteinExistence type="inferred from homology"/>
<keyword evidence="8" id="KW-0479">Metal-binding</keyword>
<feature type="transmembrane region" description="Helical" evidence="8">
    <location>
        <begin position="34"/>
        <end position="57"/>
    </location>
</feature>
<evidence type="ECO:0000256" key="7">
    <source>
        <dbReference type="ARBA" id="ARBA00047308"/>
    </source>
</evidence>
<dbReference type="Gene3D" id="2.70.150.10">
    <property type="entry name" value="Calcium-transporting ATPase, cytoplasmic transduction domain A"/>
    <property type="match status" value="1"/>
</dbReference>
<dbReference type="InterPro" id="IPR023299">
    <property type="entry name" value="ATPase_P-typ_cyto_dom_N"/>
</dbReference>
<reference evidence="10 11" key="1">
    <citation type="journal article" date="2021" name="Microorganisms">
        <title>Acidisoma silvae sp. nov. and Acidisomacellulosilytica sp. nov., Two Acidophilic Bacteria Isolated from Decaying Wood, Hydrolyzing Cellulose and Producing Poly-3-hydroxybutyrate.</title>
        <authorList>
            <person name="Mieszkin S."/>
            <person name="Pouder E."/>
            <person name="Uroz S."/>
            <person name="Simon-Colin C."/>
            <person name="Alain K."/>
        </authorList>
    </citation>
    <scope>NUCLEOTIDE SEQUENCE [LARGE SCALE GENOMIC DNA]</scope>
    <source>
        <strain evidence="10 11">HW T5.17</strain>
    </source>
</reference>
<evidence type="ECO:0000256" key="1">
    <source>
        <dbReference type="ARBA" id="ARBA00004370"/>
    </source>
</evidence>
<dbReference type="InterPro" id="IPR008250">
    <property type="entry name" value="ATPase_P-typ_transduc_dom_A_sf"/>
</dbReference>
<evidence type="ECO:0000256" key="3">
    <source>
        <dbReference type="ARBA" id="ARBA00022692"/>
    </source>
</evidence>
<keyword evidence="8" id="KW-1003">Cell membrane</keyword>
<dbReference type="FunFam" id="2.70.150.10:FF:000002">
    <property type="entry name" value="Copper-transporting ATPase 1, putative"/>
    <property type="match status" value="1"/>
</dbReference>
<dbReference type="InterPro" id="IPR001757">
    <property type="entry name" value="P_typ_ATPase"/>
</dbReference>
<dbReference type="PANTHER" id="PTHR48085:SF5">
    <property type="entry name" value="CADMIUM_ZINC-TRANSPORTING ATPASE HMA4-RELATED"/>
    <property type="match status" value="1"/>
</dbReference>
<dbReference type="PRINTS" id="PR00119">
    <property type="entry name" value="CATATPASE"/>
</dbReference>
<accession>A0A964E601</accession>
<dbReference type="RefSeq" id="WP_227309868.1">
    <property type="nucleotide sequence ID" value="NZ_JAESVA010000011.1"/>
</dbReference>
<protein>
    <recommendedName>
        <fullName evidence="6">P-type Zn(2+) transporter</fullName>
        <ecNumber evidence="6">7.2.2.12</ecNumber>
    </recommendedName>
</protein>
<dbReference type="PANTHER" id="PTHR48085">
    <property type="entry name" value="CADMIUM/ZINC-TRANSPORTING ATPASE HMA2-RELATED"/>
    <property type="match status" value="1"/>
</dbReference>
<evidence type="ECO:0000256" key="5">
    <source>
        <dbReference type="ARBA" id="ARBA00023136"/>
    </source>
</evidence>
<dbReference type="Pfam" id="PF00122">
    <property type="entry name" value="E1-E2_ATPase"/>
    <property type="match status" value="1"/>
</dbReference>
<comment type="catalytic activity">
    <reaction evidence="7">
        <text>Zn(2+)(in) + ATP + H2O = Zn(2+)(out) + ADP + phosphate + H(+)</text>
        <dbReference type="Rhea" id="RHEA:20621"/>
        <dbReference type="ChEBI" id="CHEBI:15377"/>
        <dbReference type="ChEBI" id="CHEBI:15378"/>
        <dbReference type="ChEBI" id="CHEBI:29105"/>
        <dbReference type="ChEBI" id="CHEBI:30616"/>
        <dbReference type="ChEBI" id="CHEBI:43474"/>
        <dbReference type="ChEBI" id="CHEBI:456216"/>
        <dbReference type="EC" id="7.2.2.12"/>
    </reaction>
</comment>
<feature type="transmembrane region" description="Helical" evidence="8">
    <location>
        <begin position="64"/>
        <end position="85"/>
    </location>
</feature>
<keyword evidence="4 8" id="KW-1133">Transmembrane helix</keyword>
<keyword evidence="3 8" id="KW-0812">Transmembrane</keyword>
<evidence type="ECO:0000259" key="9">
    <source>
        <dbReference type="Pfam" id="PF00122"/>
    </source>
</evidence>
<dbReference type="InterPro" id="IPR018303">
    <property type="entry name" value="ATPase_P-typ_P_site"/>
</dbReference>
<dbReference type="EC" id="7.2.2.12" evidence="6"/>
<dbReference type="NCBIfam" id="TIGR01494">
    <property type="entry name" value="ATPase_P-type"/>
    <property type="match status" value="1"/>
</dbReference>
<organism evidence="10 11">
    <name type="scientific">Acidisoma cellulosilyticum</name>
    <dbReference type="NCBI Taxonomy" id="2802395"/>
    <lineage>
        <taxon>Bacteria</taxon>
        <taxon>Pseudomonadati</taxon>
        <taxon>Pseudomonadota</taxon>
        <taxon>Alphaproteobacteria</taxon>
        <taxon>Acetobacterales</taxon>
        <taxon>Acidocellaceae</taxon>
        <taxon>Acidisoma</taxon>
    </lineage>
</organism>
<keyword evidence="5 8" id="KW-0472">Membrane</keyword>
<dbReference type="GO" id="GO:0005886">
    <property type="term" value="C:plasma membrane"/>
    <property type="evidence" value="ECO:0007669"/>
    <property type="project" value="UniProtKB-SubCell"/>
</dbReference>
<dbReference type="Gene3D" id="3.40.1110.10">
    <property type="entry name" value="Calcium-transporting ATPase, cytoplasmic domain N"/>
    <property type="match status" value="1"/>
</dbReference>
<dbReference type="NCBIfam" id="TIGR01512">
    <property type="entry name" value="ATPase-IB2_Cd"/>
    <property type="match status" value="1"/>
</dbReference>
<dbReference type="GO" id="GO:0016463">
    <property type="term" value="F:P-type zinc transporter activity"/>
    <property type="evidence" value="ECO:0007669"/>
    <property type="project" value="UniProtKB-EC"/>
</dbReference>
<dbReference type="Proteomes" id="UP000721844">
    <property type="component" value="Unassembled WGS sequence"/>
</dbReference>
<dbReference type="InterPro" id="IPR023298">
    <property type="entry name" value="ATPase_P-typ_TM_dom_sf"/>
</dbReference>
<name>A0A964E601_9PROT</name>
<evidence type="ECO:0000256" key="8">
    <source>
        <dbReference type="RuleBase" id="RU362081"/>
    </source>
</evidence>
<dbReference type="SUPFAM" id="SSF56784">
    <property type="entry name" value="HAD-like"/>
    <property type="match status" value="1"/>
</dbReference>
<dbReference type="InterPro" id="IPR059000">
    <property type="entry name" value="ATPase_P-type_domA"/>
</dbReference>
<dbReference type="InterPro" id="IPR023214">
    <property type="entry name" value="HAD_sf"/>
</dbReference>
<dbReference type="NCBIfam" id="TIGR01525">
    <property type="entry name" value="ATPase-IB_hvy"/>
    <property type="match status" value="1"/>
</dbReference>
<feature type="transmembrane region" description="Helical" evidence="8">
    <location>
        <begin position="100"/>
        <end position="130"/>
    </location>
</feature>
<dbReference type="GO" id="GO:0005524">
    <property type="term" value="F:ATP binding"/>
    <property type="evidence" value="ECO:0007669"/>
    <property type="project" value="UniProtKB-UniRule"/>
</dbReference>
<feature type="transmembrane region" description="Helical" evidence="8">
    <location>
        <begin position="592"/>
        <end position="622"/>
    </location>
</feature>
<keyword evidence="8" id="KW-0547">Nucleotide-binding</keyword>
<dbReference type="GO" id="GO:0015086">
    <property type="term" value="F:cadmium ion transmembrane transporter activity"/>
    <property type="evidence" value="ECO:0007669"/>
    <property type="project" value="TreeGrafter"/>
</dbReference>
<evidence type="ECO:0000256" key="4">
    <source>
        <dbReference type="ARBA" id="ARBA00022989"/>
    </source>
</evidence>
<gene>
    <name evidence="10" type="primary">cadA</name>
    <name evidence="10" type="ORF">ACELLULO517_23400</name>
</gene>
<sequence>MSATALPHSGLDRDADSDKAPRPTLLSFAERSSLAVRLTLSMVAGGLLCIALIWRVVFPADQSLSELVAGLAALLVTVPVMTAAWDSLRHPSLHGMSDQLVALALLACWATGDLITAAILPIVMIIGHVLEERSLLGSREAIGALGRLVQSNARRLTADGRSEEVPTQALRIGDRIQLHAGDRVPVDGMILDGAASIDTASLTGESVPIEVQAGQPIMAGSVNLDGSLVVEVTSIGDDTTLGKIVALMHEAEAAKPPVTRLLEAYSGHYMVLILLVAAGVWFATGSTAAMLAVLVASCPCALVLAAPATAVAAIAVAARHGILIKGSAFLEQLAEVTSVVFDKTGTVTSGKLNLVGLHAMPGVAEGEMMALAASLGAESNHPVSRALAGIVQPELHLPLHEAREDRGLGMHARLGEDRIAMGRPALLASFGIVAHDMPDHDGPMVALSRGSRFLGWLMLADEPRPESFEALEDLRQLGLRRQILLTGDRAKVAQRIGRQLGIGDICADALPEQKMHRVLDEVQQGFKPMVIGDGINDSLALKAGAVGVAMGAQGTDVALASADLVLMTSDLRRLATCIRLSRRCRRTIHMNVAFGLGWTIILIVLAACGLLGAEGAIIAAVVHNFSTLVGMANSGRLLLFDETVAVPQAPTTSLAGAAAVA</sequence>
<dbReference type="InterPro" id="IPR051014">
    <property type="entry name" value="Cation_Transport_ATPase_IB"/>
</dbReference>
<dbReference type="Pfam" id="PF00702">
    <property type="entry name" value="Hydrolase"/>
    <property type="match status" value="1"/>
</dbReference>
<evidence type="ECO:0000313" key="10">
    <source>
        <dbReference type="EMBL" id="MCB8883215.1"/>
    </source>
</evidence>
<dbReference type="Gene3D" id="3.40.50.1000">
    <property type="entry name" value="HAD superfamily/HAD-like"/>
    <property type="match status" value="1"/>
</dbReference>
<dbReference type="SUPFAM" id="SSF81665">
    <property type="entry name" value="Calcium ATPase, transmembrane domain M"/>
    <property type="match status" value="1"/>
</dbReference>
<dbReference type="PROSITE" id="PS00154">
    <property type="entry name" value="ATPASE_E1_E2"/>
    <property type="match status" value="1"/>
</dbReference>
<feature type="domain" description="P-type ATPase A" evidence="9">
    <location>
        <begin position="148"/>
        <end position="248"/>
    </location>
</feature>
<dbReference type="EMBL" id="JAESVA010000011">
    <property type="protein sequence ID" value="MCB8883215.1"/>
    <property type="molecule type" value="Genomic_DNA"/>
</dbReference>